<dbReference type="SUPFAM" id="SSF54373">
    <property type="entry name" value="FAD-linked reductases, C-terminal domain"/>
    <property type="match status" value="1"/>
</dbReference>
<keyword evidence="3" id="KW-0732">Signal</keyword>
<feature type="signal peptide" evidence="3">
    <location>
        <begin position="1"/>
        <end position="24"/>
    </location>
</feature>
<keyword evidence="7" id="KW-1185">Reference proteome</keyword>
<feature type="domain" description="Glucose-methanol-choline oxidoreductase N-terminal" evidence="4">
    <location>
        <begin position="109"/>
        <end position="365"/>
    </location>
</feature>
<comment type="similarity">
    <text evidence="2">Belongs to the GMC oxidoreductase family.</text>
</comment>
<sequence length="599" mass="66383">MFLLRFCQIIFAFFLWTTSASVLADLPLCSQTGEGEYDFVVVGAGAGGGPVAARIAESGYSVLVLDAGHDVDNLNTTIPIYFIRAAEDPELELNYTLSEYPPGFRVQKNDQWYPRARGIGGSTIHNALINIIANTRPEFDGLSQMFSDPGWSRDNMQEIFKRLEHNLYLGLPEITEHGFNGWLKTSLNPVLDVLNPKYLDAQILGVAAGFVANALPPILDINSRAEDGAIGGTMISFTIDEKHTRSSVRERLLEVHDNNPGKLTFMQDTLVTKVLLCNNSEGIPTAFGVEYAANGALPVASNFQEKANLNLSTIKARREVIVSAGVFQSPQLLMLSGIGNATHLRENDIQPVVDLPGVGNNLQDHDEISVIWQMKQNFSLFNGCTFGSDPEQDPCLSDWMDEGRMNLYSFGPALEVFTYKSQPEYTYPDIMTYMLPGYFEGFVRGFPELAASTHNAVTAVNLKTRPSSRGTVRLTGSHPQDLLSINKQHFQAPQGPQDVRDLREAIKHSRAIMNSLLIAPFVEKEVFPGDQARTDEEIENHVYEHIFGVNNPYSVITRVAQTLWGPIAVDNAFSQRKLSLTHRQQISTPCSMATSEFEE</sequence>
<reference evidence="6 7" key="1">
    <citation type="submission" date="2024-02" db="EMBL/GenBank/DDBJ databases">
        <title>A draft genome for the cacao thread blight pathogen Marasmius crinis-equi.</title>
        <authorList>
            <person name="Cohen S.P."/>
            <person name="Baruah I.K."/>
            <person name="Amoako-Attah I."/>
            <person name="Bukari Y."/>
            <person name="Meinhardt L.W."/>
            <person name="Bailey B.A."/>
        </authorList>
    </citation>
    <scope>NUCLEOTIDE SEQUENCE [LARGE SCALE GENOMIC DNA]</scope>
    <source>
        <strain evidence="6 7">GH-76</strain>
    </source>
</reference>
<accession>A0ABR3FP60</accession>
<dbReference type="Proteomes" id="UP001465976">
    <property type="component" value="Unassembled WGS sequence"/>
</dbReference>
<dbReference type="InterPro" id="IPR012132">
    <property type="entry name" value="GMC_OxRdtase"/>
</dbReference>
<dbReference type="PANTHER" id="PTHR11552:SF213">
    <property type="entry name" value="DEHYDROGENASE, PUTATIVE-RELATED"/>
    <property type="match status" value="1"/>
</dbReference>
<dbReference type="SUPFAM" id="SSF51905">
    <property type="entry name" value="FAD/NAD(P)-binding domain"/>
    <property type="match status" value="1"/>
</dbReference>
<dbReference type="Pfam" id="PF00732">
    <property type="entry name" value="GMC_oxred_N"/>
    <property type="match status" value="1"/>
</dbReference>
<dbReference type="Gene3D" id="3.50.50.60">
    <property type="entry name" value="FAD/NAD(P)-binding domain"/>
    <property type="match status" value="1"/>
</dbReference>
<organism evidence="6 7">
    <name type="scientific">Marasmius crinis-equi</name>
    <dbReference type="NCBI Taxonomy" id="585013"/>
    <lineage>
        <taxon>Eukaryota</taxon>
        <taxon>Fungi</taxon>
        <taxon>Dikarya</taxon>
        <taxon>Basidiomycota</taxon>
        <taxon>Agaricomycotina</taxon>
        <taxon>Agaricomycetes</taxon>
        <taxon>Agaricomycetidae</taxon>
        <taxon>Agaricales</taxon>
        <taxon>Marasmiineae</taxon>
        <taxon>Marasmiaceae</taxon>
        <taxon>Marasmius</taxon>
    </lineage>
</organism>
<comment type="caution">
    <text evidence="6">The sequence shown here is derived from an EMBL/GenBank/DDBJ whole genome shotgun (WGS) entry which is preliminary data.</text>
</comment>
<dbReference type="InterPro" id="IPR000172">
    <property type="entry name" value="GMC_OxRdtase_N"/>
</dbReference>
<evidence type="ECO:0000256" key="2">
    <source>
        <dbReference type="ARBA" id="ARBA00010790"/>
    </source>
</evidence>
<dbReference type="InterPro" id="IPR007867">
    <property type="entry name" value="GMC_OxRtase_C"/>
</dbReference>
<proteinExistence type="inferred from homology"/>
<dbReference type="Gene3D" id="3.30.560.10">
    <property type="entry name" value="Glucose Oxidase, domain 3"/>
    <property type="match status" value="1"/>
</dbReference>
<comment type="cofactor">
    <cofactor evidence="1">
        <name>FAD</name>
        <dbReference type="ChEBI" id="CHEBI:57692"/>
    </cofactor>
</comment>
<dbReference type="Pfam" id="PF05199">
    <property type="entry name" value="GMC_oxred_C"/>
    <property type="match status" value="1"/>
</dbReference>
<evidence type="ECO:0000313" key="6">
    <source>
        <dbReference type="EMBL" id="KAL0577200.1"/>
    </source>
</evidence>
<feature type="domain" description="Glucose-methanol-choline oxidoreductase C-terminal" evidence="5">
    <location>
        <begin position="466"/>
        <end position="553"/>
    </location>
</feature>
<evidence type="ECO:0000313" key="7">
    <source>
        <dbReference type="Proteomes" id="UP001465976"/>
    </source>
</evidence>
<evidence type="ECO:0008006" key="8">
    <source>
        <dbReference type="Google" id="ProtNLM"/>
    </source>
</evidence>
<feature type="chain" id="PRO_5047168484" description="Glucose-methanol-choline oxidoreductase N-terminal domain-containing protein" evidence="3">
    <location>
        <begin position="25"/>
        <end position="599"/>
    </location>
</feature>
<evidence type="ECO:0000259" key="5">
    <source>
        <dbReference type="Pfam" id="PF05199"/>
    </source>
</evidence>
<dbReference type="InterPro" id="IPR036188">
    <property type="entry name" value="FAD/NAD-bd_sf"/>
</dbReference>
<dbReference type="EMBL" id="JBAHYK010000173">
    <property type="protein sequence ID" value="KAL0577200.1"/>
    <property type="molecule type" value="Genomic_DNA"/>
</dbReference>
<dbReference type="PANTHER" id="PTHR11552">
    <property type="entry name" value="GLUCOSE-METHANOL-CHOLINE GMC OXIDOREDUCTASE"/>
    <property type="match status" value="1"/>
</dbReference>
<gene>
    <name evidence="6" type="ORF">V5O48_004798</name>
</gene>
<evidence type="ECO:0000256" key="3">
    <source>
        <dbReference type="SAM" id="SignalP"/>
    </source>
</evidence>
<name>A0ABR3FP60_9AGAR</name>
<evidence type="ECO:0000256" key="1">
    <source>
        <dbReference type="ARBA" id="ARBA00001974"/>
    </source>
</evidence>
<dbReference type="PIRSF" id="PIRSF000137">
    <property type="entry name" value="Alcohol_oxidase"/>
    <property type="match status" value="1"/>
</dbReference>
<protein>
    <recommendedName>
        <fullName evidence="8">Glucose-methanol-choline oxidoreductase N-terminal domain-containing protein</fullName>
    </recommendedName>
</protein>
<evidence type="ECO:0000259" key="4">
    <source>
        <dbReference type="Pfam" id="PF00732"/>
    </source>
</evidence>